<sequence length="492" mass="56141">TTDNWYNYHMTDSRYNSYTTDNWNNRYTTDNGYTPYTSGLDHSNPPQAVSSTVYCGNTQHQVYVYNGGSYLVRSGREGSGNQYLNNDRCSVTFRTANTPQLFTVTYNSFDVELHSPCVYDYLCVNGVTFCGNWERGYSFSYLVPANKTFTLGFTADRTNTRSGFEVFVSTKDDYSNGSRSEATGGYGSHYSWITYQLSNPRDYYDRCNFEDYAYTTPDYNYTPDWSYQQTTDYNWGYQQTTDYSWGYQQSTDLGTGNNGVAYSIFQCGNNEFETYVNSNSNYLVRSGQGDNGTSYNNNDRCSVKFRTRSTPLMFTVRFNSFDLEGNKMCSFDSLCVNNVKFCGSWVAGYWYRYLVPAYKTFTLIFSSDDSVINSGFEVSVQIENVQPWLVLDEISGVGDILSGLIFSASNQSEYKDECTNEPLSSTSSDSYFTRLFFPTTSASTRQPARVIEADDSNSRPDFINEHFHVIQRIIASAQDRIGYAYDLLTALF</sequence>
<proteinExistence type="predicted"/>
<protein>
    <recommendedName>
        <fullName evidence="2">CUB domain-containing protein</fullName>
    </recommendedName>
</protein>
<accession>A0A0B7B8G3</accession>
<feature type="non-terminal residue" evidence="1">
    <location>
        <position position="1"/>
    </location>
</feature>
<dbReference type="SUPFAM" id="SSF49854">
    <property type="entry name" value="Spermadhesin, CUB domain"/>
    <property type="match status" value="2"/>
</dbReference>
<evidence type="ECO:0008006" key="2">
    <source>
        <dbReference type="Google" id="ProtNLM"/>
    </source>
</evidence>
<gene>
    <name evidence="1" type="primary">ORF169542</name>
</gene>
<name>A0A0B7B8G3_9EUPU</name>
<dbReference type="Gene3D" id="2.60.120.290">
    <property type="entry name" value="Spermadhesin, CUB domain"/>
    <property type="match status" value="2"/>
</dbReference>
<dbReference type="AlphaFoldDB" id="A0A0B7B8G3"/>
<evidence type="ECO:0000313" key="1">
    <source>
        <dbReference type="EMBL" id="CEK89202.1"/>
    </source>
</evidence>
<dbReference type="EMBL" id="HACG01042337">
    <property type="protein sequence ID" value="CEK89202.1"/>
    <property type="molecule type" value="Transcribed_RNA"/>
</dbReference>
<reference evidence="1" key="1">
    <citation type="submission" date="2014-12" db="EMBL/GenBank/DDBJ databases">
        <title>Insight into the proteome of Arion vulgaris.</title>
        <authorList>
            <person name="Aradska J."/>
            <person name="Bulat T."/>
            <person name="Smidak R."/>
            <person name="Sarate P."/>
            <person name="Gangsoo J."/>
            <person name="Sialana F."/>
            <person name="Bilban M."/>
            <person name="Lubec G."/>
        </authorList>
    </citation>
    <scope>NUCLEOTIDE SEQUENCE</scope>
    <source>
        <tissue evidence="1">Skin</tissue>
    </source>
</reference>
<dbReference type="InterPro" id="IPR035914">
    <property type="entry name" value="Sperma_CUB_dom_sf"/>
</dbReference>
<organism evidence="1">
    <name type="scientific">Arion vulgaris</name>
    <dbReference type="NCBI Taxonomy" id="1028688"/>
    <lineage>
        <taxon>Eukaryota</taxon>
        <taxon>Metazoa</taxon>
        <taxon>Spiralia</taxon>
        <taxon>Lophotrochozoa</taxon>
        <taxon>Mollusca</taxon>
        <taxon>Gastropoda</taxon>
        <taxon>Heterobranchia</taxon>
        <taxon>Euthyneura</taxon>
        <taxon>Panpulmonata</taxon>
        <taxon>Eupulmonata</taxon>
        <taxon>Stylommatophora</taxon>
        <taxon>Helicina</taxon>
        <taxon>Arionoidea</taxon>
        <taxon>Arionidae</taxon>
        <taxon>Arion</taxon>
    </lineage>
</organism>